<evidence type="ECO:0000256" key="8">
    <source>
        <dbReference type="RuleBase" id="RU368092"/>
    </source>
</evidence>
<dbReference type="PROSITE" id="PS51671">
    <property type="entry name" value="ACT"/>
    <property type="match status" value="1"/>
</dbReference>
<evidence type="ECO:0000256" key="3">
    <source>
        <dbReference type="ARBA" id="ARBA00006341"/>
    </source>
</evidence>
<keyword evidence="11" id="KW-1185">Reference proteome</keyword>
<dbReference type="CDD" id="cd04878">
    <property type="entry name" value="ACT_AHAS"/>
    <property type="match status" value="1"/>
</dbReference>
<feature type="domain" description="ACT" evidence="9">
    <location>
        <begin position="4"/>
        <end position="78"/>
    </location>
</feature>
<evidence type="ECO:0000256" key="4">
    <source>
        <dbReference type="ARBA" id="ARBA00011744"/>
    </source>
</evidence>
<comment type="function">
    <text evidence="8">Catalyzes the conversion of 2 pyruvate molecules into acetolactate in the first common step of the biosynthetic pathway of the branched-amino acids such as leucine, isoleucine, and valine.</text>
</comment>
<dbReference type="NCBIfam" id="NF008864">
    <property type="entry name" value="PRK11895.1"/>
    <property type="match status" value="1"/>
</dbReference>
<dbReference type="STRING" id="537013.CLOSTMETH_02439"/>
<dbReference type="GO" id="GO:0009099">
    <property type="term" value="P:L-valine biosynthetic process"/>
    <property type="evidence" value="ECO:0007669"/>
    <property type="project" value="UniProtKB-UniRule"/>
</dbReference>
<dbReference type="UniPathway" id="UPA00049">
    <property type="reaction ID" value="UER00059"/>
</dbReference>
<dbReference type="GO" id="GO:0009097">
    <property type="term" value="P:isoleucine biosynthetic process"/>
    <property type="evidence" value="ECO:0007669"/>
    <property type="project" value="UniProtKB-UniRule"/>
</dbReference>
<keyword evidence="6 8" id="KW-0100">Branched-chain amino acid biosynthesis</keyword>
<dbReference type="FunFam" id="3.30.70.260:FF:000001">
    <property type="entry name" value="Acetolactate synthase, small subunit"/>
    <property type="match status" value="1"/>
</dbReference>
<organism evidence="10 11">
    <name type="scientific">[Clostridium] methylpentosum DSM 5476</name>
    <dbReference type="NCBI Taxonomy" id="537013"/>
    <lineage>
        <taxon>Bacteria</taxon>
        <taxon>Bacillati</taxon>
        <taxon>Bacillota</taxon>
        <taxon>Clostridia</taxon>
        <taxon>Eubacteriales</taxon>
        <taxon>Oscillospiraceae</taxon>
        <taxon>Oscillospiraceae incertae sedis</taxon>
    </lineage>
</organism>
<dbReference type="EMBL" id="ACEC01000082">
    <property type="protein sequence ID" value="EEG29902.1"/>
    <property type="molecule type" value="Genomic_DNA"/>
</dbReference>
<dbReference type="InterPro" id="IPR004789">
    <property type="entry name" value="Acetalactate_synth_ssu"/>
</dbReference>
<gene>
    <name evidence="10" type="primary">ilvN</name>
    <name evidence="10" type="ORF">CLOSTMETH_02439</name>
</gene>
<dbReference type="InterPro" id="IPR039557">
    <property type="entry name" value="AHAS_ACT"/>
</dbReference>
<dbReference type="EC" id="2.2.1.6" evidence="8"/>
<comment type="caution">
    <text evidence="10">The sequence shown here is derived from an EMBL/GenBank/DDBJ whole genome shotgun (WGS) entry which is preliminary data.</text>
</comment>
<evidence type="ECO:0000259" key="9">
    <source>
        <dbReference type="PROSITE" id="PS51671"/>
    </source>
</evidence>
<dbReference type="UniPathway" id="UPA00047">
    <property type="reaction ID" value="UER00055"/>
</dbReference>
<reference evidence="10 11" key="1">
    <citation type="submission" date="2009-01" db="EMBL/GenBank/DDBJ databases">
        <authorList>
            <person name="Fulton L."/>
            <person name="Clifton S."/>
            <person name="Fulton B."/>
            <person name="Xu J."/>
            <person name="Minx P."/>
            <person name="Pepin K.H."/>
            <person name="Johnson M."/>
            <person name="Bhonagiri V."/>
            <person name="Nash W.E."/>
            <person name="Mardis E.R."/>
            <person name="Wilson R.K."/>
        </authorList>
    </citation>
    <scope>NUCLEOTIDE SEQUENCE [LARGE SCALE GENOMIC DNA]</scope>
    <source>
        <strain evidence="10 11">DSM 5476</strain>
    </source>
</reference>
<dbReference type="NCBIfam" id="TIGR00119">
    <property type="entry name" value="acolac_sm"/>
    <property type="match status" value="1"/>
</dbReference>
<dbReference type="Gene3D" id="3.30.70.1150">
    <property type="entry name" value="ACT-like. Chain A, domain 2"/>
    <property type="match status" value="1"/>
</dbReference>
<dbReference type="AlphaFoldDB" id="C0EF00"/>
<comment type="subunit">
    <text evidence="4 8">Dimer of large and small chains.</text>
</comment>
<evidence type="ECO:0000256" key="1">
    <source>
        <dbReference type="ARBA" id="ARBA00004974"/>
    </source>
</evidence>
<protein>
    <recommendedName>
        <fullName evidence="8">Acetolactate synthase small subunit</fullName>
        <shortName evidence="8">AHAS</shortName>
        <shortName evidence="8">ALS</shortName>
        <ecNumber evidence="8">2.2.1.6</ecNumber>
    </recommendedName>
    <alternativeName>
        <fullName evidence="8">Acetohydroxy-acid synthase small subunit</fullName>
    </alternativeName>
</protein>
<dbReference type="Pfam" id="PF22629">
    <property type="entry name" value="ACT_AHAS_ss"/>
    <property type="match status" value="1"/>
</dbReference>
<name>C0EF00_9FIRM</name>
<dbReference type="InterPro" id="IPR019455">
    <property type="entry name" value="Acetolactate_synth_ssu_C"/>
</dbReference>
<dbReference type="eggNOG" id="COG0440">
    <property type="taxonomic scope" value="Bacteria"/>
</dbReference>
<evidence type="ECO:0000256" key="7">
    <source>
        <dbReference type="ARBA" id="ARBA00048670"/>
    </source>
</evidence>
<dbReference type="PANTHER" id="PTHR30239">
    <property type="entry name" value="ACETOLACTATE SYNTHASE SMALL SUBUNIT"/>
    <property type="match status" value="1"/>
</dbReference>
<dbReference type="GO" id="GO:1990610">
    <property type="term" value="F:acetolactate synthase regulator activity"/>
    <property type="evidence" value="ECO:0007669"/>
    <property type="project" value="UniProtKB-UniRule"/>
</dbReference>
<comment type="pathway">
    <text evidence="2 8">Amino-acid biosynthesis; L-valine biosynthesis; L-valine from pyruvate: step 1/4.</text>
</comment>
<dbReference type="PANTHER" id="PTHR30239:SF0">
    <property type="entry name" value="ACETOLACTATE SYNTHASE SMALL SUBUNIT 1, CHLOROPLASTIC"/>
    <property type="match status" value="1"/>
</dbReference>
<dbReference type="Gene3D" id="3.30.70.260">
    <property type="match status" value="1"/>
</dbReference>
<dbReference type="InterPro" id="IPR002912">
    <property type="entry name" value="ACT_dom"/>
</dbReference>
<proteinExistence type="inferred from homology"/>
<comment type="catalytic activity">
    <reaction evidence="7 8">
        <text>2 pyruvate + H(+) = (2S)-2-acetolactate + CO2</text>
        <dbReference type="Rhea" id="RHEA:25249"/>
        <dbReference type="ChEBI" id="CHEBI:15361"/>
        <dbReference type="ChEBI" id="CHEBI:15378"/>
        <dbReference type="ChEBI" id="CHEBI:16526"/>
        <dbReference type="ChEBI" id="CHEBI:58476"/>
        <dbReference type="EC" id="2.2.1.6"/>
    </reaction>
</comment>
<comment type="similarity">
    <text evidence="3 8">Belongs to the acetolactate synthase small subunit family.</text>
</comment>
<keyword evidence="8 10" id="KW-0808">Transferase</keyword>
<comment type="pathway">
    <text evidence="1 8">Amino-acid biosynthesis; L-isoleucine biosynthesis; L-isoleucine from 2-oxobutanoate: step 1/4.</text>
</comment>
<sequence length="162" mass="18082">MKKTISILVENHPGVLSRVSGLFSRRGFNIESLAVGVTEDTTMSRITIVVDGDNRTIEQVEKQLNKLIDVIKVKTQEAHEIISRELMLVKVSTTPAQRGEIMNIAEIMDAKVCDITRTTMSLEVSDTTERLETMIELVKPYGIKEVIRTGTIAIQKGKDALR</sequence>
<dbReference type="GO" id="GO:0003984">
    <property type="term" value="F:acetolactate synthase activity"/>
    <property type="evidence" value="ECO:0007669"/>
    <property type="project" value="UniProtKB-UniRule"/>
</dbReference>
<accession>C0EF00</accession>
<evidence type="ECO:0000313" key="11">
    <source>
        <dbReference type="Proteomes" id="UP000003340"/>
    </source>
</evidence>
<evidence type="ECO:0000256" key="6">
    <source>
        <dbReference type="ARBA" id="ARBA00023304"/>
    </source>
</evidence>
<dbReference type="InterPro" id="IPR027271">
    <property type="entry name" value="Acetolactate_synth/TF_NikR_C"/>
</dbReference>
<evidence type="ECO:0000256" key="2">
    <source>
        <dbReference type="ARBA" id="ARBA00005025"/>
    </source>
</evidence>
<evidence type="ECO:0000256" key="5">
    <source>
        <dbReference type="ARBA" id="ARBA00022605"/>
    </source>
</evidence>
<dbReference type="InterPro" id="IPR045865">
    <property type="entry name" value="ACT-like_dom_sf"/>
</dbReference>
<keyword evidence="5 8" id="KW-0028">Amino-acid biosynthesis</keyword>
<dbReference type="GO" id="GO:0005829">
    <property type="term" value="C:cytosol"/>
    <property type="evidence" value="ECO:0007669"/>
    <property type="project" value="TreeGrafter"/>
</dbReference>
<reference evidence="10 11" key="2">
    <citation type="submission" date="2009-02" db="EMBL/GenBank/DDBJ databases">
        <title>Draft genome sequence of Clostridium methylpentosum (DSM 5476).</title>
        <authorList>
            <person name="Sudarsanam P."/>
            <person name="Ley R."/>
            <person name="Guruge J."/>
            <person name="Turnbaugh P.J."/>
            <person name="Mahowald M."/>
            <person name="Liep D."/>
            <person name="Gordon J."/>
        </authorList>
    </citation>
    <scope>NUCLEOTIDE SEQUENCE [LARGE SCALE GENOMIC DNA]</scope>
    <source>
        <strain evidence="10 11">DSM 5476</strain>
    </source>
</reference>
<evidence type="ECO:0000313" key="10">
    <source>
        <dbReference type="EMBL" id="EEG29902.1"/>
    </source>
</evidence>
<dbReference type="HOGENOM" id="CLU_055003_1_3_9"/>
<dbReference type="Proteomes" id="UP000003340">
    <property type="component" value="Unassembled WGS sequence"/>
</dbReference>
<dbReference type="Pfam" id="PF10369">
    <property type="entry name" value="ALS_ss_C"/>
    <property type="match status" value="1"/>
</dbReference>
<dbReference type="SUPFAM" id="SSF55021">
    <property type="entry name" value="ACT-like"/>
    <property type="match status" value="2"/>
</dbReference>
<dbReference type="InterPro" id="IPR054480">
    <property type="entry name" value="AHAS_small-like_ACT"/>
</dbReference>